<dbReference type="EMBL" id="JARKHS020003782">
    <property type="protein sequence ID" value="KAK8785211.1"/>
    <property type="molecule type" value="Genomic_DNA"/>
</dbReference>
<evidence type="ECO:0000313" key="2">
    <source>
        <dbReference type="EMBL" id="KAK8785211.1"/>
    </source>
</evidence>
<name>A0AAQ4FER8_AMBAM</name>
<dbReference type="Proteomes" id="UP001321473">
    <property type="component" value="Unassembled WGS sequence"/>
</dbReference>
<gene>
    <name evidence="2" type="ORF">V5799_008424</name>
</gene>
<reference evidence="2 3" key="1">
    <citation type="journal article" date="2023" name="Arcadia Sci">
        <title>De novo assembly of a long-read Amblyomma americanum tick genome.</title>
        <authorList>
            <person name="Chou S."/>
            <person name="Poskanzer K.E."/>
            <person name="Rollins M."/>
            <person name="Thuy-Boun P.S."/>
        </authorList>
    </citation>
    <scope>NUCLEOTIDE SEQUENCE [LARGE SCALE GENOMIC DNA]</scope>
    <source>
        <strain evidence="2">F_SG_1</strain>
        <tissue evidence="2">Salivary glands</tissue>
    </source>
</reference>
<comment type="caution">
    <text evidence="2">The sequence shown here is derived from an EMBL/GenBank/DDBJ whole genome shotgun (WGS) entry which is preliminary data.</text>
</comment>
<feature type="region of interest" description="Disordered" evidence="1">
    <location>
        <begin position="11"/>
        <end position="44"/>
    </location>
</feature>
<dbReference type="AlphaFoldDB" id="A0AAQ4FER8"/>
<protein>
    <submittedName>
        <fullName evidence="2">Uncharacterized protein</fullName>
    </submittedName>
</protein>
<evidence type="ECO:0000256" key="1">
    <source>
        <dbReference type="SAM" id="MobiDB-lite"/>
    </source>
</evidence>
<accession>A0AAQ4FER8</accession>
<feature type="compositionally biased region" description="Low complexity" evidence="1">
    <location>
        <begin position="15"/>
        <end position="32"/>
    </location>
</feature>
<proteinExistence type="predicted"/>
<keyword evidence="3" id="KW-1185">Reference proteome</keyword>
<feature type="compositionally biased region" description="Basic residues" evidence="1">
    <location>
        <begin position="33"/>
        <end position="44"/>
    </location>
</feature>
<organism evidence="2 3">
    <name type="scientific">Amblyomma americanum</name>
    <name type="common">Lone star tick</name>
    <dbReference type="NCBI Taxonomy" id="6943"/>
    <lineage>
        <taxon>Eukaryota</taxon>
        <taxon>Metazoa</taxon>
        <taxon>Ecdysozoa</taxon>
        <taxon>Arthropoda</taxon>
        <taxon>Chelicerata</taxon>
        <taxon>Arachnida</taxon>
        <taxon>Acari</taxon>
        <taxon>Parasitiformes</taxon>
        <taxon>Ixodida</taxon>
        <taxon>Ixodoidea</taxon>
        <taxon>Ixodidae</taxon>
        <taxon>Amblyomminae</taxon>
        <taxon>Amblyomma</taxon>
    </lineage>
</organism>
<sequence length="242" mass="27923">MAQTRQVLLEAVLESPRSSSPTPTRASKSPFPVRRKSPPPRRRMSLSTVSSYYALAVGGARAAVGPILDSLDDDNDILSSRDVRSYMISDQLGLIYERIEAKWSQVCDEVKAASDNRYNKFLSDCQYILDSLPDDFRREELREDIEAAWRRLTAELKNQFREACMYFNDWRTRFVERDLRASCASLRRGDRLRLLAAVLRFELLDSLPQLEKRTQARATEFWKEVVDERQADLEALFASDSE</sequence>
<evidence type="ECO:0000313" key="3">
    <source>
        <dbReference type="Proteomes" id="UP001321473"/>
    </source>
</evidence>